<evidence type="ECO:0000259" key="5">
    <source>
        <dbReference type="Pfam" id="PF09375"/>
    </source>
</evidence>
<dbReference type="InterPro" id="IPR018976">
    <property type="entry name" value="Imelysin-like"/>
</dbReference>
<protein>
    <submittedName>
        <fullName evidence="6 7">Periplasmic lipoprotein</fullName>
    </submittedName>
</protein>
<keyword evidence="7" id="KW-0449">Lipoprotein</keyword>
<dbReference type="EMBL" id="CYSB01000011">
    <property type="protein sequence ID" value="CUH64493.1"/>
    <property type="molecule type" value="Genomic_DNA"/>
</dbReference>
<dbReference type="Gene3D" id="1.20.1420.20">
    <property type="entry name" value="M75 peptidase, HXXE motif"/>
    <property type="match status" value="1"/>
</dbReference>
<dbReference type="OrthoDB" id="5624218at2"/>
<dbReference type="Pfam" id="PF07433">
    <property type="entry name" value="DUF1513"/>
    <property type="match status" value="1"/>
</dbReference>
<reference evidence="7 9" key="1">
    <citation type="submission" date="2015-09" db="EMBL/GenBank/DDBJ databases">
        <authorList>
            <consortium name="Swine Surveillance"/>
        </authorList>
    </citation>
    <scope>NUCLEOTIDE SEQUENCE [LARGE SCALE GENOMIC DNA]</scope>
    <source>
        <strain evidence="7 9">5120</strain>
    </source>
</reference>
<dbReference type="InterPro" id="IPR034984">
    <property type="entry name" value="Imelysin-like_IPPA"/>
</dbReference>
<keyword evidence="8" id="KW-1185">Reference proteome</keyword>
<evidence type="ECO:0000256" key="3">
    <source>
        <dbReference type="SAM" id="MobiDB-lite"/>
    </source>
</evidence>
<reference evidence="6 8" key="2">
    <citation type="submission" date="2015-09" db="EMBL/GenBank/DDBJ databases">
        <authorList>
            <person name="Rodrigo-Torres L."/>
            <person name="Arahal D.R."/>
        </authorList>
    </citation>
    <scope>NUCLEOTIDE SEQUENCE [LARGE SCALE GENOMIC DNA]</scope>
    <source>
        <strain evidence="6 8">CECT 5118</strain>
    </source>
</reference>
<evidence type="ECO:0000313" key="8">
    <source>
        <dbReference type="Proteomes" id="UP000051086"/>
    </source>
</evidence>
<name>A0A0P1F8V9_9RHOB</name>
<dbReference type="RefSeq" id="WP_106404175.1">
    <property type="nucleotide sequence ID" value="NZ_CYSB01000011.1"/>
</dbReference>
<evidence type="ECO:0000313" key="9">
    <source>
        <dbReference type="Proteomes" id="UP000051887"/>
    </source>
</evidence>
<dbReference type="InterPro" id="IPR038352">
    <property type="entry name" value="Imelysin_sf"/>
</dbReference>
<feature type="chain" id="PRO_5009792364" evidence="4">
    <location>
        <begin position="20"/>
        <end position="693"/>
    </location>
</feature>
<dbReference type="AlphaFoldDB" id="A0A0P1F8V9"/>
<feature type="compositionally biased region" description="Basic and acidic residues" evidence="3">
    <location>
        <begin position="226"/>
        <end position="238"/>
    </location>
</feature>
<evidence type="ECO:0000256" key="2">
    <source>
        <dbReference type="ARBA" id="ARBA00022729"/>
    </source>
</evidence>
<dbReference type="Proteomes" id="UP000051086">
    <property type="component" value="Unassembled WGS sequence"/>
</dbReference>
<dbReference type="Pfam" id="PF09375">
    <property type="entry name" value="Peptidase_M75"/>
    <property type="match status" value="1"/>
</dbReference>
<dbReference type="InterPro" id="IPR011044">
    <property type="entry name" value="Quino_amine_DH_bsu"/>
</dbReference>
<feature type="signal peptide" evidence="4">
    <location>
        <begin position="1"/>
        <end position="19"/>
    </location>
</feature>
<dbReference type="GO" id="GO:0030313">
    <property type="term" value="C:cell envelope"/>
    <property type="evidence" value="ECO:0007669"/>
    <property type="project" value="UniProtKB-SubCell"/>
</dbReference>
<dbReference type="SUPFAM" id="SSF50969">
    <property type="entry name" value="YVTN repeat-like/Quinoprotein amine dehydrogenase"/>
    <property type="match status" value="1"/>
</dbReference>
<evidence type="ECO:0000256" key="4">
    <source>
        <dbReference type="SAM" id="SignalP"/>
    </source>
</evidence>
<evidence type="ECO:0000313" key="7">
    <source>
        <dbReference type="EMBL" id="CUH71633.1"/>
    </source>
</evidence>
<accession>A0A0P1F8V9</accession>
<comment type="subcellular location">
    <subcellularLocation>
        <location evidence="1">Cell envelope</location>
    </subcellularLocation>
</comment>
<dbReference type="InterPro" id="IPR008311">
    <property type="entry name" value="UCP028101"/>
</dbReference>
<keyword evidence="2 4" id="KW-0732">Signal</keyword>
<feature type="domain" description="Imelysin-like" evidence="5">
    <location>
        <begin position="34"/>
        <end position="296"/>
    </location>
</feature>
<proteinExistence type="predicted"/>
<evidence type="ECO:0000313" key="6">
    <source>
        <dbReference type="EMBL" id="CUH64493.1"/>
    </source>
</evidence>
<dbReference type="CDD" id="cd14659">
    <property type="entry name" value="Imelysin-like_IPPA"/>
    <property type="match status" value="1"/>
</dbReference>
<organism evidence="7 9">
    <name type="scientific">Thalassovita autumnalis</name>
    <dbReference type="NCBI Taxonomy" id="2072972"/>
    <lineage>
        <taxon>Bacteria</taxon>
        <taxon>Pseudomonadati</taxon>
        <taxon>Pseudomonadota</taxon>
        <taxon>Alphaproteobacteria</taxon>
        <taxon>Rhodobacterales</taxon>
        <taxon>Roseobacteraceae</taxon>
        <taxon>Thalassovita</taxon>
    </lineage>
</organism>
<dbReference type="Proteomes" id="UP000051887">
    <property type="component" value="Unassembled WGS sequence"/>
</dbReference>
<dbReference type="EMBL" id="CYSC01000023">
    <property type="protein sequence ID" value="CUH71633.1"/>
    <property type="molecule type" value="Genomic_DNA"/>
</dbReference>
<sequence>MLKPLATALALILPTAALAQSASEKVAAVLDQQIVPGFAELAESSAMLATVAGSDCTPGNSDLMQAYNRAFDAWVRVSHLRFGPSEVQNRAFALAFWPDSRGKTPRALARLLADQDVALLAPEEYAELSIAARGFYALEYLLFEPQLQQPAAYACALVQAGSADIARITAAINTDWQSYAETLRSPSADGPYKTQDEATQELFKALLTGLQFTSDMRLARPLGSFDRPRPKRAEVRRSERSKRHIELSVTELAHLADLLATDDSSLERELAAAFAEAADNLGGITSADLGQVTEPMGWMQVDMLRLTLHDRIMEELMPMLGEDLGVPAGFNALDGVDRMTSRRGFLAGLLAAGLTPAVTWADVGAPRYLSAAKTPDGSFRLFGLSAQGQPVFDLPLPGRGHAAAAHPTRAEAVAFARRPGTFAHVIDCATGQVIAELHSPEGRHFMGHGAFDLAGDLLLTPENDYEAGEGRIALWDRRQGYRRIGDLPSGGIGPHDLQRLPGQDRFVVANGGIDTHPESGRTALNLPTMRANLALLDLDGGLEVTQLAPALRLNSIRHLALRADGLIGFAMQWQGRDGSHPPLLGLMRPGEAPRLSAAPKSQHEGMQNYAGSIAFSGDGQTVAITSPRGNAVQIFDAGTGDFLSQIDEVDVCGLSPSGDGFIATSGTGMIRYIGAEKDPVQHDMAFDNHLIAV</sequence>
<gene>
    <name evidence="6" type="ORF">TL5118_00899</name>
    <name evidence="7" type="ORF">TL5120_01422</name>
</gene>
<feature type="region of interest" description="Disordered" evidence="3">
    <location>
        <begin position="221"/>
        <end position="240"/>
    </location>
</feature>
<evidence type="ECO:0000256" key="1">
    <source>
        <dbReference type="ARBA" id="ARBA00004196"/>
    </source>
</evidence>